<evidence type="ECO:0000313" key="2">
    <source>
        <dbReference type="Proteomes" id="UP000741360"/>
    </source>
</evidence>
<proteinExistence type="predicted"/>
<organism evidence="1 2">
    <name type="scientific">Tectimicrobiota bacterium</name>
    <dbReference type="NCBI Taxonomy" id="2528274"/>
    <lineage>
        <taxon>Bacteria</taxon>
        <taxon>Pseudomonadati</taxon>
        <taxon>Nitrospinota/Tectimicrobiota group</taxon>
        <taxon>Candidatus Tectimicrobiota</taxon>
    </lineage>
</organism>
<dbReference type="EMBL" id="JACPSX010000209">
    <property type="protein sequence ID" value="MBI3015546.1"/>
    <property type="molecule type" value="Genomic_DNA"/>
</dbReference>
<name>A0A932GQK9_UNCTE</name>
<dbReference type="Proteomes" id="UP000741360">
    <property type="component" value="Unassembled WGS sequence"/>
</dbReference>
<gene>
    <name evidence="1" type="ORF">HYY65_10905</name>
</gene>
<evidence type="ECO:0000313" key="1">
    <source>
        <dbReference type="EMBL" id="MBI3015546.1"/>
    </source>
</evidence>
<dbReference type="AlphaFoldDB" id="A0A932GQK9"/>
<feature type="non-terminal residue" evidence="1">
    <location>
        <position position="125"/>
    </location>
</feature>
<protein>
    <submittedName>
        <fullName evidence="1">Uncharacterized protein</fullName>
    </submittedName>
</protein>
<reference evidence="1" key="1">
    <citation type="submission" date="2020-07" db="EMBL/GenBank/DDBJ databases">
        <title>Huge and variable diversity of episymbiotic CPR bacteria and DPANN archaea in groundwater ecosystems.</title>
        <authorList>
            <person name="He C.Y."/>
            <person name="Keren R."/>
            <person name="Whittaker M."/>
            <person name="Farag I.F."/>
            <person name="Doudna J."/>
            <person name="Cate J.H.D."/>
            <person name="Banfield J.F."/>
        </authorList>
    </citation>
    <scope>NUCLEOTIDE SEQUENCE</scope>
    <source>
        <strain evidence="1">NC_groundwater_717_Ag_S-0.2um_59_8</strain>
    </source>
</reference>
<accession>A0A932GQK9</accession>
<sequence>MAPVIEALRAEGRVTVEALAYRQACALWTKRDLAHQKLTDNITPSEVERLLQSPDAALLLTGSSFDPSLEKRFIAAARESGLPSLTVLDFWSHYALRFSDADGHLVYVPDRIAAMDKRAHAEMAA</sequence>
<comment type="caution">
    <text evidence="1">The sequence shown here is derived from an EMBL/GenBank/DDBJ whole genome shotgun (WGS) entry which is preliminary data.</text>
</comment>